<accession>A0A517ZPB3</accession>
<dbReference type="EMBL" id="CP036276">
    <property type="protein sequence ID" value="QDU44319.1"/>
    <property type="molecule type" value="Genomic_DNA"/>
</dbReference>
<evidence type="ECO:0000313" key="5">
    <source>
        <dbReference type="Proteomes" id="UP000319383"/>
    </source>
</evidence>
<protein>
    <recommendedName>
        <fullName evidence="3">HTH HARE-type domain-containing protein</fullName>
    </recommendedName>
</protein>
<dbReference type="GO" id="GO:0006355">
    <property type="term" value="P:regulation of DNA-templated transcription"/>
    <property type="evidence" value="ECO:0007669"/>
    <property type="project" value="InterPro"/>
</dbReference>
<sequence>MATKKTTTKKATAKKSTRRKPATAKKAVTKPATKKPATKKPAAKKPATKKVAAKTTGKKLSALDAAAKVLGESKEPLNAKTMIERMATKGYWTSPGGRTPHATIYAAILREIQAKGKEARFIKTDRGHFTLNK</sequence>
<dbReference type="KEGG" id="sdyn:Mal52_27980"/>
<dbReference type="RefSeq" id="WP_145376696.1">
    <property type="nucleotide sequence ID" value="NZ_CP036276.1"/>
</dbReference>
<dbReference type="AlphaFoldDB" id="A0A517ZPB3"/>
<dbReference type="InterPro" id="IPR007759">
    <property type="entry name" value="Asxl_HARE-HTH"/>
</dbReference>
<evidence type="ECO:0000259" key="3">
    <source>
        <dbReference type="PROSITE" id="PS51913"/>
    </source>
</evidence>
<evidence type="ECO:0000313" key="4">
    <source>
        <dbReference type="EMBL" id="QDU44319.1"/>
    </source>
</evidence>
<organism evidence="4 5">
    <name type="scientific">Symmachiella dynata</name>
    <dbReference type="NCBI Taxonomy" id="2527995"/>
    <lineage>
        <taxon>Bacteria</taxon>
        <taxon>Pseudomonadati</taxon>
        <taxon>Planctomycetota</taxon>
        <taxon>Planctomycetia</taxon>
        <taxon>Planctomycetales</taxon>
        <taxon>Planctomycetaceae</taxon>
        <taxon>Symmachiella</taxon>
    </lineage>
</organism>
<dbReference type="PROSITE" id="PS51913">
    <property type="entry name" value="HTH_HARE"/>
    <property type="match status" value="1"/>
</dbReference>
<feature type="compositionally biased region" description="Basic residues" evidence="2">
    <location>
        <begin position="1"/>
        <end position="23"/>
    </location>
</feature>
<evidence type="ECO:0000256" key="2">
    <source>
        <dbReference type="SAM" id="MobiDB-lite"/>
    </source>
</evidence>
<proteinExistence type="predicted"/>
<evidence type="ECO:0000256" key="1">
    <source>
        <dbReference type="ARBA" id="ARBA00023163"/>
    </source>
</evidence>
<reference evidence="4 5" key="1">
    <citation type="submission" date="2019-02" db="EMBL/GenBank/DDBJ databases">
        <title>Deep-cultivation of Planctomycetes and their phenomic and genomic characterization uncovers novel biology.</title>
        <authorList>
            <person name="Wiegand S."/>
            <person name="Jogler M."/>
            <person name="Boedeker C."/>
            <person name="Pinto D."/>
            <person name="Vollmers J."/>
            <person name="Rivas-Marin E."/>
            <person name="Kohn T."/>
            <person name="Peeters S.H."/>
            <person name="Heuer A."/>
            <person name="Rast P."/>
            <person name="Oberbeckmann S."/>
            <person name="Bunk B."/>
            <person name="Jeske O."/>
            <person name="Meyerdierks A."/>
            <person name="Storesund J.E."/>
            <person name="Kallscheuer N."/>
            <person name="Luecker S."/>
            <person name="Lage O.M."/>
            <person name="Pohl T."/>
            <person name="Merkel B.J."/>
            <person name="Hornburger P."/>
            <person name="Mueller R.-W."/>
            <person name="Bruemmer F."/>
            <person name="Labrenz M."/>
            <person name="Spormann A.M."/>
            <person name="Op den Camp H."/>
            <person name="Overmann J."/>
            <person name="Amann R."/>
            <person name="Jetten M.S.M."/>
            <person name="Mascher T."/>
            <person name="Medema M.H."/>
            <person name="Devos D.P."/>
            <person name="Kaster A.-K."/>
            <person name="Ovreas L."/>
            <person name="Rohde M."/>
            <person name="Galperin M.Y."/>
            <person name="Jogler C."/>
        </authorList>
    </citation>
    <scope>NUCLEOTIDE SEQUENCE [LARGE SCALE GENOMIC DNA]</scope>
    <source>
        <strain evidence="4 5">Mal52</strain>
    </source>
</reference>
<gene>
    <name evidence="4" type="ORF">Mal52_27980</name>
</gene>
<keyword evidence="5" id="KW-1185">Reference proteome</keyword>
<dbReference type="Pfam" id="PF05066">
    <property type="entry name" value="HARE-HTH"/>
    <property type="match status" value="1"/>
</dbReference>
<dbReference type="Proteomes" id="UP000319383">
    <property type="component" value="Chromosome"/>
</dbReference>
<feature type="region of interest" description="Disordered" evidence="2">
    <location>
        <begin position="1"/>
        <end position="56"/>
    </location>
</feature>
<name>A0A517ZPB3_9PLAN</name>
<keyword evidence="1" id="KW-0804">Transcription</keyword>
<feature type="domain" description="HTH HARE-type" evidence="3">
    <location>
        <begin position="60"/>
        <end position="133"/>
    </location>
</feature>
<feature type="compositionally biased region" description="Basic residues" evidence="2">
    <location>
        <begin position="32"/>
        <end position="52"/>
    </location>
</feature>